<proteinExistence type="predicted"/>
<evidence type="ECO:0000313" key="2">
    <source>
        <dbReference type="Proteomes" id="UP001163603"/>
    </source>
</evidence>
<dbReference type="Proteomes" id="UP001163603">
    <property type="component" value="Chromosome 4"/>
</dbReference>
<keyword evidence="2" id="KW-1185">Reference proteome</keyword>
<evidence type="ECO:0000313" key="1">
    <source>
        <dbReference type="EMBL" id="KAJ0042067.1"/>
    </source>
</evidence>
<protein>
    <submittedName>
        <fullName evidence="1">Uncharacterized protein</fullName>
    </submittedName>
</protein>
<accession>A0ACC0YTV2</accession>
<sequence length="146" mass="15887">MAHAAYEIRLARGGLDKVASVGWLVDCWRKREMEGLTASEIAGFGVGALLLLSTVAAPKLDAFFSSQQRSSLGMCKKCGDVRLIACSRCKGTGLVKSNEPFNFNFMDDLYPILGVDEPKIKSIGCSKCQAKGRFFCPDCSNIRPQV</sequence>
<organism evidence="1 2">
    <name type="scientific">Pistacia integerrima</name>
    <dbReference type="NCBI Taxonomy" id="434235"/>
    <lineage>
        <taxon>Eukaryota</taxon>
        <taxon>Viridiplantae</taxon>
        <taxon>Streptophyta</taxon>
        <taxon>Embryophyta</taxon>
        <taxon>Tracheophyta</taxon>
        <taxon>Spermatophyta</taxon>
        <taxon>Magnoliopsida</taxon>
        <taxon>eudicotyledons</taxon>
        <taxon>Gunneridae</taxon>
        <taxon>Pentapetalae</taxon>
        <taxon>rosids</taxon>
        <taxon>malvids</taxon>
        <taxon>Sapindales</taxon>
        <taxon>Anacardiaceae</taxon>
        <taxon>Pistacia</taxon>
    </lineage>
</organism>
<reference evidence="2" key="1">
    <citation type="journal article" date="2023" name="G3 (Bethesda)">
        <title>Genome assembly and association tests identify interacting loci associated with vigor, precocity, and sex in interspecific pistachio rootstocks.</title>
        <authorList>
            <person name="Palmer W."/>
            <person name="Jacygrad E."/>
            <person name="Sagayaradj S."/>
            <person name="Cavanaugh K."/>
            <person name="Han R."/>
            <person name="Bertier L."/>
            <person name="Beede B."/>
            <person name="Kafkas S."/>
            <person name="Golino D."/>
            <person name="Preece J."/>
            <person name="Michelmore R."/>
        </authorList>
    </citation>
    <scope>NUCLEOTIDE SEQUENCE [LARGE SCALE GENOMIC DNA]</scope>
</reference>
<dbReference type="EMBL" id="CM047739">
    <property type="protein sequence ID" value="KAJ0042067.1"/>
    <property type="molecule type" value="Genomic_DNA"/>
</dbReference>
<comment type="caution">
    <text evidence="1">The sequence shown here is derived from an EMBL/GenBank/DDBJ whole genome shotgun (WGS) entry which is preliminary data.</text>
</comment>
<gene>
    <name evidence="1" type="ORF">Pint_18953</name>
</gene>
<name>A0ACC0YTV2_9ROSI</name>